<dbReference type="EMBL" id="WSZM01000289">
    <property type="protein sequence ID" value="KAF4035919.1"/>
    <property type="molecule type" value="Genomic_DNA"/>
</dbReference>
<protein>
    <submittedName>
        <fullName evidence="2">Uncharacterized protein</fullName>
    </submittedName>
</protein>
<evidence type="ECO:0000256" key="1">
    <source>
        <dbReference type="SAM" id="MobiDB-lite"/>
    </source>
</evidence>
<feature type="compositionally biased region" description="Low complexity" evidence="1">
    <location>
        <begin position="41"/>
        <end position="50"/>
    </location>
</feature>
<dbReference type="Proteomes" id="UP000704712">
    <property type="component" value="Unassembled WGS sequence"/>
</dbReference>
<dbReference type="Proteomes" id="UP000602510">
    <property type="component" value="Unassembled WGS sequence"/>
</dbReference>
<gene>
    <name evidence="2" type="ORF">GN244_ATG12062</name>
    <name evidence="3" type="ORF">GN958_ATG17713</name>
</gene>
<feature type="region of interest" description="Disordered" evidence="1">
    <location>
        <begin position="1"/>
        <end position="68"/>
    </location>
</feature>
<accession>A0A833SNP2</accession>
<sequence>MRCRLHNTACSHEVRQSSIPTESTSTGLHSAAVSTRLQRITQSQEEQQTTWSIDDNQAPVAVNLQDSR</sequence>
<name>A0A833SNP2_PHYIN</name>
<evidence type="ECO:0000313" key="3">
    <source>
        <dbReference type="EMBL" id="KAF4133102.1"/>
    </source>
</evidence>
<dbReference type="AlphaFoldDB" id="A0A833SNP2"/>
<evidence type="ECO:0000313" key="4">
    <source>
        <dbReference type="Proteomes" id="UP000602510"/>
    </source>
</evidence>
<comment type="caution">
    <text evidence="2">The sequence shown here is derived from an EMBL/GenBank/DDBJ whole genome shotgun (WGS) entry which is preliminary data.</text>
</comment>
<dbReference type="EMBL" id="JAACNO010002462">
    <property type="protein sequence ID" value="KAF4133102.1"/>
    <property type="molecule type" value="Genomic_DNA"/>
</dbReference>
<organism evidence="2 4">
    <name type="scientific">Phytophthora infestans</name>
    <name type="common">Potato late blight agent</name>
    <name type="synonym">Botrytis infestans</name>
    <dbReference type="NCBI Taxonomy" id="4787"/>
    <lineage>
        <taxon>Eukaryota</taxon>
        <taxon>Sar</taxon>
        <taxon>Stramenopiles</taxon>
        <taxon>Oomycota</taxon>
        <taxon>Peronosporomycetes</taxon>
        <taxon>Peronosporales</taxon>
        <taxon>Peronosporaceae</taxon>
        <taxon>Phytophthora</taxon>
    </lineage>
</organism>
<evidence type="ECO:0000313" key="2">
    <source>
        <dbReference type="EMBL" id="KAF4035919.1"/>
    </source>
</evidence>
<reference evidence="2" key="1">
    <citation type="submission" date="2020-04" db="EMBL/GenBank/DDBJ databases">
        <title>Hybrid Assembly of Korean Phytophthora infestans isolates.</title>
        <authorList>
            <person name="Prokchorchik M."/>
            <person name="Lee Y."/>
            <person name="Seo J."/>
            <person name="Cho J.-H."/>
            <person name="Park Y.-E."/>
            <person name="Jang D.-C."/>
            <person name="Im J.-S."/>
            <person name="Choi J.-G."/>
            <person name="Park H.-J."/>
            <person name="Lee G.-B."/>
            <person name="Lee Y.-G."/>
            <person name="Hong S.-Y."/>
            <person name="Cho K."/>
            <person name="Sohn K.H."/>
        </authorList>
    </citation>
    <scope>NUCLEOTIDE SEQUENCE</scope>
    <source>
        <strain evidence="2">KR_1_A1</strain>
        <strain evidence="3">KR_2_A2</strain>
    </source>
</reference>
<keyword evidence="4" id="KW-1185">Reference proteome</keyword>
<proteinExistence type="predicted"/>
<feature type="compositionally biased region" description="Polar residues" evidence="1">
    <location>
        <begin position="16"/>
        <end position="40"/>
    </location>
</feature>